<dbReference type="Pfam" id="PF00097">
    <property type="entry name" value="zf-C3HC4"/>
    <property type="match status" value="1"/>
</dbReference>
<dbReference type="InterPro" id="IPR001841">
    <property type="entry name" value="Znf_RING"/>
</dbReference>
<comment type="caution">
    <text evidence="7">The sequence shown here is derived from an EMBL/GenBank/DDBJ whole genome shotgun (WGS) entry which is preliminary data.</text>
</comment>
<keyword evidence="2 4" id="KW-0863">Zinc-finger</keyword>
<dbReference type="SMART" id="SM00184">
    <property type="entry name" value="RING"/>
    <property type="match status" value="1"/>
</dbReference>
<dbReference type="SUPFAM" id="SSF57850">
    <property type="entry name" value="RING/U-box"/>
    <property type="match status" value="1"/>
</dbReference>
<feature type="signal peptide" evidence="5">
    <location>
        <begin position="1"/>
        <end position="25"/>
    </location>
</feature>
<keyword evidence="8" id="KW-1185">Reference proteome</keyword>
<sequence length="238" mass="27469">MQKHFSLAPCTIFSCLIVFTMLTSPSTTQLAAQSQLQIIRRKSFTNLWEWFGKEETCVPPYIWAGRPTAKDVWRPRRCHTKGPLYEFHVDEVSVSQDKEVQSPPPLTEVSPSLPKVRLKICPICRRVPVDPVTLECGHLFCRLCIAKIRPVLFHDFAESIKDHRTMIRCPFPSCQYLMPVRPIVNGDFRFNKIHPDDSVQVTEIPLCELEALRSFRVSVDIDFTKRYKSDIFGGFLDI</sequence>
<dbReference type="InterPro" id="IPR018957">
    <property type="entry name" value="Znf_C3HC4_RING-type"/>
</dbReference>
<dbReference type="InterPro" id="IPR013083">
    <property type="entry name" value="Znf_RING/FYVE/PHD"/>
</dbReference>
<dbReference type="EMBL" id="JASAOG010000022">
    <property type="protein sequence ID" value="KAK0063076.1"/>
    <property type="molecule type" value="Genomic_DNA"/>
</dbReference>
<dbReference type="Proteomes" id="UP001233172">
    <property type="component" value="Unassembled WGS sequence"/>
</dbReference>
<gene>
    <name evidence="7" type="ORF">Bpfe_007272</name>
</gene>
<feature type="domain" description="RING-type" evidence="6">
    <location>
        <begin position="121"/>
        <end position="170"/>
    </location>
</feature>
<dbReference type="AlphaFoldDB" id="A0AAD8BYK8"/>
<evidence type="ECO:0000313" key="7">
    <source>
        <dbReference type="EMBL" id="KAK0063076.1"/>
    </source>
</evidence>
<reference evidence="7" key="1">
    <citation type="journal article" date="2023" name="PLoS Negl. Trop. Dis.">
        <title>A genome sequence for Biomphalaria pfeifferi, the major vector snail for the human-infecting parasite Schistosoma mansoni.</title>
        <authorList>
            <person name="Bu L."/>
            <person name="Lu L."/>
            <person name="Laidemitt M.R."/>
            <person name="Zhang S.M."/>
            <person name="Mutuku M."/>
            <person name="Mkoji G."/>
            <person name="Steinauer M."/>
            <person name="Loker E.S."/>
        </authorList>
    </citation>
    <scope>NUCLEOTIDE SEQUENCE</scope>
    <source>
        <strain evidence="7">KasaAsao</strain>
    </source>
</reference>
<evidence type="ECO:0000256" key="5">
    <source>
        <dbReference type="SAM" id="SignalP"/>
    </source>
</evidence>
<dbReference type="PROSITE" id="PS51257">
    <property type="entry name" value="PROKAR_LIPOPROTEIN"/>
    <property type="match status" value="1"/>
</dbReference>
<feature type="chain" id="PRO_5042297824" description="RING-type domain-containing protein" evidence="5">
    <location>
        <begin position="26"/>
        <end position="238"/>
    </location>
</feature>
<evidence type="ECO:0000256" key="4">
    <source>
        <dbReference type="PROSITE-ProRule" id="PRU00175"/>
    </source>
</evidence>
<evidence type="ECO:0000256" key="1">
    <source>
        <dbReference type="ARBA" id="ARBA00022723"/>
    </source>
</evidence>
<keyword evidence="5" id="KW-0732">Signal</keyword>
<name>A0AAD8BYK8_BIOPF</name>
<proteinExistence type="predicted"/>
<organism evidence="7 8">
    <name type="scientific">Biomphalaria pfeifferi</name>
    <name type="common">Bloodfluke planorb</name>
    <name type="synonym">Freshwater snail</name>
    <dbReference type="NCBI Taxonomy" id="112525"/>
    <lineage>
        <taxon>Eukaryota</taxon>
        <taxon>Metazoa</taxon>
        <taxon>Spiralia</taxon>
        <taxon>Lophotrochozoa</taxon>
        <taxon>Mollusca</taxon>
        <taxon>Gastropoda</taxon>
        <taxon>Heterobranchia</taxon>
        <taxon>Euthyneura</taxon>
        <taxon>Panpulmonata</taxon>
        <taxon>Hygrophila</taxon>
        <taxon>Lymnaeoidea</taxon>
        <taxon>Planorbidae</taxon>
        <taxon>Biomphalaria</taxon>
    </lineage>
</organism>
<keyword evidence="1" id="KW-0479">Metal-binding</keyword>
<evidence type="ECO:0000313" key="8">
    <source>
        <dbReference type="Proteomes" id="UP001233172"/>
    </source>
</evidence>
<protein>
    <recommendedName>
        <fullName evidence="6">RING-type domain-containing protein</fullName>
    </recommendedName>
</protein>
<keyword evidence="3" id="KW-0862">Zinc</keyword>
<dbReference type="Gene3D" id="3.30.40.10">
    <property type="entry name" value="Zinc/RING finger domain, C3HC4 (zinc finger)"/>
    <property type="match status" value="1"/>
</dbReference>
<evidence type="ECO:0000259" key="6">
    <source>
        <dbReference type="PROSITE" id="PS50089"/>
    </source>
</evidence>
<evidence type="ECO:0000256" key="3">
    <source>
        <dbReference type="ARBA" id="ARBA00022833"/>
    </source>
</evidence>
<dbReference type="InterPro" id="IPR017907">
    <property type="entry name" value="Znf_RING_CS"/>
</dbReference>
<dbReference type="PROSITE" id="PS00518">
    <property type="entry name" value="ZF_RING_1"/>
    <property type="match status" value="1"/>
</dbReference>
<dbReference type="PROSITE" id="PS50089">
    <property type="entry name" value="ZF_RING_2"/>
    <property type="match status" value="1"/>
</dbReference>
<reference evidence="7" key="2">
    <citation type="submission" date="2023-04" db="EMBL/GenBank/DDBJ databases">
        <authorList>
            <person name="Bu L."/>
            <person name="Lu L."/>
            <person name="Laidemitt M.R."/>
            <person name="Zhang S.M."/>
            <person name="Mutuku M."/>
            <person name="Mkoji G."/>
            <person name="Steinauer M."/>
            <person name="Loker E.S."/>
        </authorList>
    </citation>
    <scope>NUCLEOTIDE SEQUENCE</scope>
    <source>
        <strain evidence="7">KasaAsao</strain>
        <tissue evidence="7">Whole Snail</tissue>
    </source>
</reference>
<evidence type="ECO:0000256" key="2">
    <source>
        <dbReference type="ARBA" id="ARBA00022771"/>
    </source>
</evidence>
<dbReference type="GO" id="GO:0008270">
    <property type="term" value="F:zinc ion binding"/>
    <property type="evidence" value="ECO:0007669"/>
    <property type="project" value="UniProtKB-KW"/>
</dbReference>
<accession>A0AAD8BYK8</accession>